<organism evidence="1 2">
    <name type="scientific">Oedothorax gibbosus</name>
    <dbReference type="NCBI Taxonomy" id="931172"/>
    <lineage>
        <taxon>Eukaryota</taxon>
        <taxon>Metazoa</taxon>
        <taxon>Ecdysozoa</taxon>
        <taxon>Arthropoda</taxon>
        <taxon>Chelicerata</taxon>
        <taxon>Arachnida</taxon>
        <taxon>Araneae</taxon>
        <taxon>Araneomorphae</taxon>
        <taxon>Entelegynae</taxon>
        <taxon>Araneoidea</taxon>
        <taxon>Linyphiidae</taxon>
        <taxon>Erigoninae</taxon>
        <taxon>Oedothorax</taxon>
    </lineage>
</organism>
<name>A0AAV6V6T3_9ARAC</name>
<evidence type="ECO:0000313" key="2">
    <source>
        <dbReference type="Proteomes" id="UP000827092"/>
    </source>
</evidence>
<protein>
    <submittedName>
        <fullName evidence="1">Uncharacterized protein</fullName>
    </submittedName>
</protein>
<accession>A0AAV6V6T3</accession>
<proteinExistence type="predicted"/>
<gene>
    <name evidence="1" type="ORF">JTE90_026830</name>
</gene>
<reference evidence="1 2" key="1">
    <citation type="journal article" date="2022" name="Nat. Ecol. Evol.">
        <title>A masculinizing supergene underlies an exaggerated male reproductive morph in a spider.</title>
        <authorList>
            <person name="Hendrickx F."/>
            <person name="De Corte Z."/>
            <person name="Sonet G."/>
            <person name="Van Belleghem S.M."/>
            <person name="Kostlbacher S."/>
            <person name="Vangestel C."/>
        </authorList>
    </citation>
    <scope>NUCLEOTIDE SEQUENCE [LARGE SCALE GENOMIC DNA]</scope>
    <source>
        <strain evidence="1">W744_W776</strain>
    </source>
</reference>
<sequence>MGVGITLAKGSEPLGIEQSQHPLTIPASDNPCNREGSLGVAQIWQQEQAFSMHRVAFPLSSGVQSSPQIAHINQRRLLLRRHNPFGVATATSGIPAARRSESFLLDSTNFR</sequence>
<evidence type="ECO:0000313" key="1">
    <source>
        <dbReference type="EMBL" id="KAG8191798.1"/>
    </source>
</evidence>
<dbReference type="EMBL" id="JAFNEN010000152">
    <property type="protein sequence ID" value="KAG8191798.1"/>
    <property type="molecule type" value="Genomic_DNA"/>
</dbReference>
<keyword evidence="2" id="KW-1185">Reference proteome</keyword>
<dbReference type="Proteomes" id="UP000827092">
    <property type="component" value="Unassembled WGS sequence"/>
</dbReference>
<dbReference type="AlphaFoldDB" id="A0AAV6V6T3"/>
<comment type="caution">
    <text evidence="1">The sequence shown here is derived from an EMBL/GenBank/DDBJ whole genome shotgun (WGS) entry which is preliminary data.</text>
</comment>